<dbReference type="PATRIC" id="fig|68223.7.peg.2155"/>
<accession>A0A0F4IXT8</accession>
<evidence type="ECO:0000313" key="3">
    <source>
        <dbReference type="Proteomes" id="UP000033551"/>
    </source>
</evidence>
<feature type="region of interest" description="Disordered" evidence="1">
    <location>
        <begin position="302"/>
        <end position="342"/>
    </location>
</feature>
<dbReference type="AlphaFoldDB" id="A0A0F4IXT8"/>
<feature type="compositionally biased region" description="Polar residues" evidence="1">
    <location>
        <begin position="320"/>
        <end position="334"/>
    </location>
</feature>
<evidence type="ECO:0000256" key="1">
    <source>
        <dbReference type="SAM" id="MobiDB-lite"/>
    </source>
</evidence>
<name>A0A0F4IXT8_9ACTN</name>
<proteinExistence type="predicted"/>
<dbReference type="Proteomes" id="UP000033551">
    <property type="component" value="Unassembled WGS sequence"/>
</dbReference>
<organism evidence="2 3">
    <name type="scientific">Streptomyces katrae</name>
    <dbReference type="NCBI Taxonomy" id="68223"/>
    <lineage>
        <taxon>Bacteria</taxon>
        <taxon>Bacillati</taxon>
        <taxon>Actinomycetota</taxon>
        <taxon>Actinomycetes</taxon>
        <taxon>Kitasatosporales</taxon>
        <taxon>Streptomycetaceae</taxon>
        <taxon>Streptomyces</taxon>
    </lineage>
</organism>
<dbReference type="EMBL" id="JZWV01000899">
    <property type="protein sequence ID" value="KJY26832.1"/>
    <property type="molecule type" value="Genomic_DNA"/>
</dbReference>
<reference evidence="2 3" key="1">
    <citation type="submission" date="2015-02" db="EMBL/GenBank/DDBJ databases">
        <authorList>
            <person name="Ju K.-S."/>
            <person name="Doroghazi J.R."/>
            <person name="Metcalf W."/>
        </authorList>
    </citation>
    <scope>NUCLEOTIDE SEQUENCE [LARGE SCALE GENOMIC DNA]</scope>
    <source>
        <strain evidence="2 3">NRRL ISP-5550</strain>
    </source>
</reference>
<evidence type="ECO:0000313" key="2">
    <source>
        <dbReference type="EMBL" id="KJY26832.1"/>
    </source>
</evidence>
<gene>
    <name evidence="2" type="ORF">VR44_29105</name>
</gene>
<keyword evidence="3" id="KW-1185">Reference proteome</keyword>
<comment type="caution">
    <text evidence="2">The sequence shown here is derived from an EMBL/GenBank/DDBJ whole genome shotgun (WGS) entry which is preliminary data.</text>
</comment>
<evidence type="ECO:0008006" key="4">
    <source>
        <dbReference type="Google" id="ProtNLM"/>
    </source>
</evidence>
<sequence>MAMVHGVIAGDSAGWYGNQQGRVACVAAGTVAELASALREDPAFFAECVRRYTAAGFGTPDASEQRSWRNSWPPLFAALERAGLGGLRLYLEYGTPGAARRIDALLLGQRADGVLVVVLVELKQWAGSVPVSAGMVRRSDGEVVVHPVAQIASYRAFFDDWRPADAPSLEIRARVVLHNASEEDVRALGPSSAGADPVPVLGREDLQADGEALAGLLGCADVSPAEDGLVRSFEGIEWTPSAGLQQRIAQSLFGKSSFALVGSQQHAYVEVRDRVAALAADPGGPGTVITVQGGPGSGKTLIATSRPRTPWTRPPAVPASSSSTKRSAWPTTGTRPPRRWSG</sequence>
<protein>
    <recommendedName>
        <fullName evidence="4">Schlafen group 3-like DNA/RNA helicase domain-containing protein</fullName>
    </recommendedName>
</protein>